<comment type="caution">
    <text evidence="4">The sequence shown here is derived from an EMBL/GenBank/DDBJ whole genome shotgun (WGS) entry which is preliminary data.</text>
</comment>
<dbReference type="AlphaFoldDB" id="A0A8H5ATJ7"/>
<evidence type="ECO:0000256" key="2">
    <source>
        <dbReference type="SAM" id="Phobius"/>
    </source>
</evidence>
<feature type="region of interest" description="Disordered" evidence="1">
    <location>
        <begin position="364"/>
        <end position="406"/>
    </location>
</feature>
<feature type="transmembrane region" description="Helical" evidence="2">
    <location>
        <begin position="24"/>
        <end position="52"/>
    </location>
</feature>
<sequence length="479" mass="53732">MEDGVWGALASELARQNYVFSEPLFFQTCFLCAFIRHLHLVAAISVILWECLITFRQEVKYVWHCQSRMTKYIFWFCRYCVVGYFMACLFFGTQWILQIPISRNDCKKWFLIHVTSISLLTIGSQLILVRKVFNLYEKSTLLAFALFGLHCTQGASSLVLSYHMSASMNFNPICNSRHVPNSVLFIIGFITCNQCITWALILRKVRLRLFPSCRRHLRTSGAYVRMSWGLCLVAIILGTSHSFAMQRCALVYVFTFPIVVLSIGTCRYILRIEKDRGTCEKVAEDVDIVESKGEQIVGKEQSHISVPPVQDRHRHSYPPPQQAEILPPILDPGALSTRTFVYQTGGHGLDVMASNLPYLDDAQSSRLNRSRRNMTTTTNDDPSRSSSAGERAVSVRTSLSQGSGAGAGSVLHAGAADSVDAANLTDDTQEIQSASNIEIGSLHSSSGVNSEELRQFYNDAWNVSEPFMMDGQYYFIPSG</sequence>
<feature type="transmembrane region" description="Helical" evidence="2">
    <location>
        <begin position="141"/>
        <end position="162"/>
    </location>
</feature>
<feature type="transmembrane region" description="Helical" evidence="2">
    <location>
        <begin position="72"/>
        <end position="97"/>
    </location>
</feature>
<feature type="domain" description="DUF6533" evidence="3">
    <location>
        <begin position="41"/>
        <end position="82"/>
    </location>
</feature>
<evidence type="ECO:0000256" key="1">
    <source>
        <dbReference type="SAM" id="MobiDB-lite"/>
    </source>
</evidence>
<dbReference type="OrthoDB" id="3020506at2759"/>
<feature type="transmembrane region" description="Helical" evidence="2">
    <location>
        <begin position="222"/>
        <end position="243"/>
    </location>
</feature>
<protein>
    <recommendedName>
        <fullName evidence="3">DUF6533 domain-containing protein</fullName>
    </recommendedName>
</protein>
<keyword evidence="2" id="KW-1133">Transmembrane helix</keyword>
<evidence type="ECO:0000259" key="3">
    <source>
        <dbReference type="Pfam" id="PF20151"/>
    </source>
</evidence>
<evidence type="ECO:0000313" key="5">
    <source>
        <dbReference type="Proteomes" id="UP000567179"/>
    </source>
</evidence>
<proteinExistence type="predicted"/>
<keyword evidence="2" id="KW-0472">Membrane</keyword>
<dbReference type="Proteomes" id="UP000567179">
    <property type="component" value="Unassembled WGS sequence"/>
</dbReference>
<keyword evidence="5" id="KW-1185">Reference proteome</keyword>
<feature type="transmembrane region" description="Helical" evidence="2">
    <location>
        <begin position="109"/>
        <end position="129"/>
    </location>
</feature>
<dbReference type="EMBL" id="JAACJJ010000057">
    <property type="protein sequence ID" value="KAF5310757.1"/>
    <property type="molecule type" value="Genomic_DNA"/>
</dbReference>
<gene>
    <name evidence="4" type="ORF">D9619_008171</name>
</gene>
<name>A0A8H5ATJ7_9AGAR</name>
<keyword evidence="2" id="KW-0812">Transmembrane</keyword>
<accession>A0A8H5ATJ7</accession>
<evidence type="ECO:0000313" key="4">
    <source>
        <dbReference type="EMBL" id="KAF5310757.1"/>
    </source>
</evidence>
<reference evidence="4 5" key="1">
    <citation type="journal article" date="2020" name="ISME J.">
        <title>Uncovering the hidden diversity of litter-decomposition mechanisms in mushroom-forming fungi.</title>
        <authorList>
            <person name="Floudas D."/>
            <person name="Bentzer J."/>
            <person name="Ahren D."/>
            <person name="Johansson T."/>
            <person name="Persson P."/>
            <person name="Tunlid A."/>
        </authorList>
    </citation>
    <scope>NUCLEOTIDE SEQUENCE [LARGE SCALE GENOMIC DNA]</scope>
    <source>
        <strain evidence="4 5">CBS 101986</strain>
    </source>
</reference>
<organism evidence="4 5">
    <name type="scientific">Psilocybe cf. subviscida</name>
    <dbReference type="NCBI Taxonomy" id="2480587"/>
    <lineage>
        <taxon>Eukaryota</taxon>
        <taxon>Fungi</taxon>
        <taxon>Dikarya</taxon>
        <taxon>Basidiomycota</taxon>
        <taxon>Agaricomycotina</taxon>
        <taxon>Agaricomycetes</taxon>
        <taxon>Agaricomycetidae</taxon>
        <taxon>Agaricales</taxon>
        <taxon>Agaricineae</taxon>
        <taxon>Strophariaceae</taxon>
        <taxon>Psilocybe</taxon>
    </lineage>
</organism>
<feature type="region of interest" description="Disordered" evidence="1">
    <location>
        <begin position="299"/>
        <end position="328"/>
    </location>
</feature>
<feature type="transmembrane region" description="Helical" evidence="2">
    <location>
        <begin position="182"/>
        <end position="201"/>
    </location>
</feature>
<dbReference type="Pfam" id="PF20151">
    <property type="entry name" value="DUF6533"/>
    <property type="match status" value="1"/>
</dbReference>
<feature type="transmembrane region" description="Helical" evidence="2">
    <location>
        <begin position="249"/>
        <end position="270"/>
    </location>
</feature>
<dbReference type="InterPro" id="IPR045340">
    <property type="entry name" value="DUF6533"/>
</dbReference>